<proteinExistence type="predicted"/>
<reference evidence="2" key="2">
    <citation type="submission" date="2025-08" db="UniProtKB">
        <authorList>
            <consortium name="RefSeq"/>
        </authorList>
    </citation>
    <scope>IDENTIFICATION</scope>
    <source>
        <tissue evidence="2">Leaf</tissue>
    </source>
</reference>
<protein>
    <submittedName>
        <fullName evidence="2">Uncharacterized protein LOC142179624</fullName>
    </submittedName>
</protein>
<keyword evidence="1" id="KW-1185">Reference proteome</keyword>
<evidence type="ECO:0000313" key="1">
    <source>
        <dbReference type="Proteomes" id="UP000790787"/>
    </source>
</evidence>
<name>A0AC58UB57_TOBAC</name>
<reference evidence="1" key="1">
    <citation type="journal article" date="2014" name="Nat. Commun.">
        <title>The tobacco genome sequence and its comparison with those of tomato and potato.</title>
        <authorList>
            <person name="Sierro N."/>
            <person name="Battey J.N."/>
            <person name="Ouadi S."/>
            <person name="Bakaher N."/>
            <person name="Bovet L."/>
            <person name="Willig A."/>
            <person name="Goepfert S."/>
            <person name="Peitsch M.C."/>
            <person name="Ivanov N.V."/>
        </authorList>
    </citation>
    <scope>NUCLEOTIDE SEQUENCE [LARGE SCALE GENOMIC DNA]</scope>
</reference>
<sequence length="102" mass="12173">MYGYTRKDKIRNEVIQDMVEVADVEDKLRESRLRWFGHVIRGDIIAPIRRCEILIMAGLRKGRSRPKKYWSEVIKQDMSLLQLAEDMTFDRKAWRTCTRVEG</sequence>
<accession>A0AC58UB57</accession>
<dbReference type="Proteomes" id="UP000790787">
    <property type="component" value="Chromosome 3"/>
</dbReference>
<dbReference type="RefSeq" id="XP_075106724.1">
    <property type="nucleotide sequence ID" value="XM_075250623.1"/>
</dbReference>
<organism evidence="1 2">
    <name type="scientific">Nicotiana tabacum</name>
    <name type="common">Common tobacco</name>
    <dbReference type="NCBI Taxonomy" id="4097"/>
    <lineage>
        <taxon>Eukaryota</taxon>
        <taxon>Viridiplantae</taxon>
        <taxon>Streptophyta</taxon>
        <taxon>Embryophyta</taxon>
        <taxon>Tracheophyta</taxon>
        <taxon>Spermatophyta</taxon>
        <taxon>Magnoliopsida</taxon>
        <taxon>eudicotyledons</taxon>
        <taxon>Gunneridae</taxon>
        <taxon>Pentapetalae</taxon>
        <taxon>asterids</taxon>
        <taxon>lamiids</taxon>
        <taxon>Solanales</taxon>
        <taxon>Solanaceae</taxon>
        <taxon>Nicotianoideae</taxon>
        <taxon>Nicotianeae</taxon>
        <taxon>Nicotiana</taxon>
    </lineage>
</organism>
<evidence type="ECO:0000313" key="2">
    <source>
        <dbReference type="RefSeq" id="XP_075106724.1"/>
    </source>
</evidence>
<gene>
    <name evidence="2" type="primary">LOC142179624</name>
</gene>